<dbReference type="RefSeq" id="WP_214055588.1">
    <property type="nucleotide sequence ID" value="NZ_BAAAHS010000044.1"/>
</dbReference>
<evidence type="ECO:0000313" key="2">
    <source>
        <dbReference type="Proteomes" id="UP000679307"/>
    </source>
</evidence>
<reference evidence="1 2" key="1">
    <citation type="submission" date="2021-05" db="EMBL/GenBank/DDBJ databases">
        <title>Complete genome of Nocardioides aquaticus KCTC 9944T isolated from meromictic and hypersaline Ekho Lake, Antarctica.</title>
        <authorList>
            <person name="Hwang K."/>
            <person name="Kim K.M."/>
            <person name="Choe H."/>
        </authorList>
    </citation>
    <scope>NUCLEOTIDE SEQUENCE [LARGE SCALE GENOMIC DNA]</scope>
    <source>
        <strain evidence="1 2">KCTC 9944</strain>
    </source>
</reference>
<accession>A0ABX8EHF6</accession>
<evidence type="ECO:0000313" key="1">
    <source>
        <dbReference type="EMBL" id="QVT79947.1"/>
    </source>
</evidence>
<keyword evidence="2" id="KW-1185">Reference proteome</keyword>
<sequence>MTSSAEQQQQQHDDTWRGVELRRIGAGRYLASNGRGGVLPVGRGADPDFTPVELLLAAIAGCSAVDIELVTGKRVDPDHVHLAVEGHKTRDQDGNHLTGLRVTVDLGFPAGADGDRARSMLPRAVEQTRDRLCTVSRTVQLATPVDYHLADPADPADPAAPAEPS</sequence>
<dbReference type="InterPro" id="IPR036102">
    <property type="entry name" value="OsmC/Ohrsf"/>
</dbReference>
<dbReference type="InterPro" id="IPR015946">
    <property type="entry name" value="KH_dom-like_a/b"/>
</dbReference>
<dbReference type="SUPFAM" id="SSF82784">
    <property type="entry name" value="OsmC-like"/>
    <property type="match status" value="1"/>
</dbReference>
<dbReference type="EMBL" id="CP075371">
    <property type="protein sequence ID" value="QVT79947.1"/>
    <property type="molecule type" value="Genomic_DNA"/>
</dbReference>
<gene>
    <name evidence="1" type="ORF">ENKNEFLB_02337</name>
</gene>
<evidence type="ECO:0008006" key="3">
    <source>
        <dbReference type="Google" id="ProtNLM"/>
    </source>
</evidence>
<name>A0ABX8EHF6_9ACTN</name>
<dbReference type="Proteomes" id="UP000679307">
    <property type="component" value="Chromosome"/>
</dbReference>
<protein>
    <recommendedName>
        <fullName evidence="3">OsmC family peroxiredoxin</fullName>
    </recommendedName>
</protein>
<dbReference type="Pfam" id="PF02566">
    <property type="entry name" value="OsmC"/>
    <property type="match status" value="1"/>
</dbReference>
<organism evidence="1 2">
    <name type="scientific">Nocardioides aquaticus</name>
    <dbReference type="NCBI Taxonomy" id="160826"/>
    <lineage>
        <taxon>Bacteria</taxon>
        <taxon>Bacillati</taxon>
        <taxon>Actinomycetota</taxon>
        <taxon>Actinomycetes</taxon>
        <taxon>Propionibacteriales</taxon>
        <taxon>Nocardioidaceae</taxon>
        <taxon>Nocardioides</taxon>
    </lineage>
</organism>
<proteinExistence type="predicted"/>
<dbReference type="InterPro" id="IPR003718">
    <property type="entry name" value="OsmC/Ohr_fam"/>
</dbReference>
<dbReference type="Gene3D" id="3.30.300.20">
    <property type="match status" value="1"/>
</dbReference>